<reference evidence="1 2" key="1">
    <citation type="journal article" date="2017" name="Int. J. Syst. Evol. Microbiol.">
        <title>Ramlibacter alkalitolerans sp. nov., alkali-tolerant bacterium isolated from soil of ginseng.</title>
        <authorList>
            <person name="Lee D.H."/>
            <person name="Cha C.J."/>
        </authorList>
    </citation>
    <scope>NUCLEOTIDE SEQUENCE [LARGE SCALE GENOMIC DNA]</scope>
    <source>
        <strain evidence="1 2">KACC 19305</strain>
    </source>
</reference>
<dbReference type="Proteomes" id="UP000622707">
    <property type="component" value="Unassembled WGS sequence"/>
</dbReference>
<keyword evidence="2" id="KW-1185">Reference proteome</keyword>
<name>A0ABS1JT56_9BURK</name>
<proteinExistence type="predicted"/>
<organism evidence="1 2">
    <name type="scientific">Ramlibacter alkalitolerans</name>
    <dbReference type="NCBI Taxonomy" id="2039631"/>
    <lineage>
        <taxon>Bacteria</taxon>
        <taxon>Pseudomonadati</taxon>
        <taxon>Pseudomonadota</taxon>
        <taxon>Betaproteobacteria</taxon>
        <taxon>Burkholderiales</taxon>
        <taxon>Comamonadaceae</taxon>
        <taxon>Ramlibacter</taxon>
    </lineage>
</organism>
<gene>
    <name evidence="1" type="ORF">JI746_20265</name>
</gene>
<dbReference type="RefSeq" id="WP_201692093.1">
    <property type="nucleotide sequence ID" value="NZ_JAEQND010000012.1"/>
</dbReference>
<evidence type="ECO:0000313" key="1">
    <source>
        <dbReference type="EMBL" id="MBL0427459.1"/>
    </source>
</evidence>
<dbReference type="EMBL" id="JAEQND010000012">
    <property type="protein sequence ID" value="MBL0427459.1"/>
    <property type="molecule type" value="Genomic_DNA"/>
</dbReference>
<sequence length="176" mass="19862">MSKVDLLQLYANRMGEMKTRMVRIEGLVADFPGLADSTIANEDGPALEEFALQFRKVLELIAFSGMIANKAIYEVAHNDFVRHAYPSKKVAGRLSKLHPRWFPEHIELVHDSRQPQLAYAQQSASLLTPQYWQKPYDAMGTLLHIGNPFAGRVQVASIARSRRCTTWSNGTCSRTE</sequence>
<protein>
    <submittedName>
        <fullName evidence="1">Uncharacterized protein</fullName>
    </submittedName>
</protein>
<accession>A0ABS1JT56</accession>
<comment type="caution">
    <text evidence="1">The sequence shown here is derived from an EMBL/GenBank/DDBJ whole genome shotgun (WGS) entry which is preliminary data.</text>
</comment>
<evidence type="ECO:0000313" key="2">
    <source>
        <dbReference type="Proteomes" id="UP000622707"/>
    </source>
</evidence>